<dbReference type="GO" id="GO:0071973">
    <property type="term" value="P:bacterial-type flagellum-dependent cell motility"/>
    <property type="evidence" value="ECO:0007669"/>
    <property type="project" value="InterPro"/>
</dbReference>
<feature type="domain" description="Flagellin C-terminal" evidence="7">
    <location>
        <begin position="466"/>
        <end position="545"/>
    </location>
</feature>
<comment type="subcellular location">
    <subcellularLocation>
        <location evidence="1">Bacterial flagellum</location>
    </subcellularLocation>
    <subcellularLocation>
        <location evidence="2">Secreted</location>
    </subcellularLocation>
</comment>
<evidence type="ECO:0000256" key="2">
    <source>
        <dbReference type="ARBA" id="ARBA00004613"/>
    </source>
</evidence>
<dbReference type="Gene3D" id="1.20.1330.10">
    <property type="entry name" value="f41 fragment of flagellin, N-terminal domain"/>
    <property type="match status" value="2"/>
</dbReference>
<comment type="similarity">
    <text evidence="3">Belongs to the bacterial flagellin family.</text>
</comment>
<dbReference type="AlphaFoldDB" id="A0AAU7NUL5"/>
<feature type="domain" description="Flagellin N-terminal" evidence="6">
    <location>
        <begin position="5"/>
        <end position="138"/>
    </location>
</feature>
<dbReference type="GO" id="GO:0005576">
    <property type="term" value="C:extracellular region"/>
    <property type="evidence" value="ECO:0007669"/>
    <property type="project" value="UniProtKB-SubCell"/>
</dbReference>
<keyword evidence="5" id="KW-0975">Bacterial flagellum</keyword>
<evidence type="ECO:0000256" key="5">
    <source>
        <dbReference type="ARBA" id="ARBA00023143"/>
    </source>
</evidence>
<dbReference type="PANTHER" id="PTHR42792:SF1">
    <property type="entry name" value="FLAGELLAR HOOK-ASSOCIATED PROTEIN 3"/>
    <property type="match status" value="1"/>
</dbReference>
<evidence type="ECO:0000256" key="1">
    <source>
        <dbReference type="ARBA" id="ARBA00004365"/>
    </source>
</evidence>
<organism evidence="8 9">
    <name type="scientific">Methylomarinum roseum</name>
    <dbReference type="NCBI Taxonomy" id="3067653"/>
    <lineage>
        <taxon>Bacteria</taxon>
        <taxon>Pseudomonadati</taxon>
        <taxon>Pseudomonadota</taxon>
        <taxon>Gammaproteobacteria</taxon>
        <taxon>Methylococcales</taxon>
        <taxon>Methylococcaceae</taxon>
        <taxon>Methylomarinum</taxon>
    </lineage>
</organism>
<evidence type="ECO:0000259" key="7">
    <source>
        <dbReference type="Pfam" id="PF00700"/>
    </source>
</evidence>
<evidence type="ECO:0000256" key="3">
    <source>
        <dbReference type="ARBA" id="ARBA00005709"/>
    </source>
</evidence>
<dbReference type="PANTHER" id="PTHR42792">
    <property type="entry name" value="FLAGELLIN"/>
    <property type="match status" value="1"/>
</dbReference>
<dbReference type="Pfam" id="PF00700">
    <property type="entry name" value="Flagellin_C"/>
    <property type="match status" value="1"/>
</dbReference>
<proteinExistence type="inferred from homology"/>
<gene>
    <name evidence="8" type="primary">flgL</name>
    <name evidence="8" type="ORF">Q9L42_000500</name>
</gene>
<dbReference type="GO" id="GO:0009424">
    <property type="term" value="C:bacterial-type flagellum hook"/>
    <property type="evidence" value="ECO:0007669"/>
    <property type="project" value="InterPro"/>
</dbReference>
<evidence type="ECO:0000256" key="4">
    <source>
        <dbReference type="ARBA" id="ARBA00022525"/>
    </source>
</evidence>
<dbReference type="GO" id="GO:0005198">
    <property type="term" value="F:structural molecule activity"/>
    <property type="evidence" value="ECO:0007669"/>
    <property type="project" value="InterPro"/>
</dbReference>
<dbReference type="InterPro" id="IPR001029">
    <property type="entry name" value="Flagellin_N"/>
</dbReference>
<dbReference type="RefSeq" id="WP_305906590.1">
    <property type="nucleotide sequence ID" value="NZ_CP157743.1"/>
</dbReference>
<dbReference type="InterPro" id="IPR013384">
    <property type="entry name" value="Flagell_FlgL"/>
</dbReference>
<accession>A0AAU7NUL5</accession>
<name>A0AAU7NUL5_9GAMM</name>
<keyword evidence="8" id="KW-0969">Cilium</keyword>
<keyword evidence="8" id="KW-0966">Cell projection</keyword>
<dbReference type="InterPro" id="IPR046358">
    <property type="entry name" value="Flagellin_C"/>
</dbReference>
<dbReference type="Proteomes" id="UP001225378">
    <property type="component" value="Chromosome"/>
</dbReference>
<reference evidence="8 9" key="1">
    <citation type="journal article" date="2024" name="Microbiology">
        <title>Methylomarinum rosea sp. nov., a novel halophilic methanotrophic bacterium from the hypersaline Lake Elton.</title>
        <authorList>
            <person name="Suleimanov R.Z."/>
            <person name="Oshkin I.Y."/>
            <person name="Danilova O.V."/>
            <person name="Suzina N.E."/>
            <person name="Dedysh S.N."/>
        </authorList>
    </citation>
    <scope>NUCLEOTIDE SEQUENCE [LARGE SCALE GENOMIC DNA]</scope>
    <source>
        <strain evidence="8 9">Ch1-1</strain>
    </source>
</reference>
<protein>
    <submittedName>
        <fullName evidence="8">Flagellar hook-associated protein FlgL</fullName>
    </submittedName>
</protein>
<dbReference type="SUPFAM" id="SSF64518">
    <property type="entry name" value="Phase 1 flagellin"/>
    <property type="match status" value="1"/>
</dbReference>
<keyword evidence="9" id="KW-1185">Reference proteome</keyword>
<sequence>MRVSTAWSQQLGVNAMLEQQAKLTKTQMQLSTGVKVLTPADDPIAAARTLDLQESIDKTAQYQDNIATARARLNIEEGSLDSAENILFRAKELAIQALNAPLNENDRLSIKYEIDQLLENMVGVANTKNANGEYIFAGDLSNIQPFVWNGDANGYVYQGGVNQRTLDIASERRVADGDLGSEVFQWVPSVSQEGDAIFDGQEIGSRSIMDTLQTLSEALANDYDIPRASIVGSRFARYGADYSGGNSTSFDLTLTDNTDGSSSTVTVNLPVAPDNGDYQSLDEVVSAINAQLGGSNMQAIADGNQLEFVSSTGGQAYTISLAEASGSFLTDFGFKDGVSGTGADLGGVLSGTKTLTSASYVSSPSSFELVAADGAKETIILDQDYADVDALIANIQGQIDGSDLAGKVVIDPDANPLEFLALSDGSAASVTINEISGTFLSDAGFSDGQTGRVFNQTANDVLSDLDAGLESLLKARTSVGARLNALDDQEIQHEKFTLDMESTLSETRDLDYAEAISRFNQQNASLQAAQQAFARVQNLSLFNYI</sequence>
<dbReference type="Pfam" id="PF00669">
    <property type="entry name" value="Flagellin_N"/>
    <property type="match status" value="1"/>
</dbReference>
<keyword evidence="4" id="KW-0964">Secreted</keyword>
<dbReference type="NCBIfam" id="TIGR02550">
    <property type="entry name" value="flagell_flgL"/>
    <property type="match status" value="1"/>
</dbReference>
<dbReference type="KEGG" id="mech:Q9L42_000500"/>
<evidence type="ECO:0000259" key="6">
    <source>
        <dbReference type="Pfam" id="PF00669"/>
    </source>
</evidence>
<dbReference type="InterPro" id="IPR001492">
    <property type="entry name" value="Flagellin"/>
</dbReference>
<dbReference type="EMBL" id="CP157743">
    <property type="protein sequence ID" value="XBS20642.1"/>
    <property type="molecule type" value="Genomic_DNA"/>
</dbReference>
<evidence type="ECO:0000313" key="8">
    <source>
        <dbReference type="EMBL" id="XBS20642.1"/>
    </source>
</evidence>
<keyword evidence="8" id="KW-0282">Flagellum</keyword>
<evidence type="ECO:0000313" key="9">
    <source>
        <dbReference type="Proteomes" id="UP001225378"/>
    </source>
</evidence>